<proteinExistence type="predicted"/>
<dbReference type="PANTHER" id="PTHR14614">
    <property type="entry name" value="HEPATOCELLULAR CARCINOMA-ASSOCIATED ANTIGEN"/>
    <property type="match status" value="1"/>
</dbReference>
<dbReference type="InterPro" id="IPR029063">
    <property type="entry name" value="SAM-dependent_MTases_sf"/>
</dbReference>
<protein>
    <submittedName>
        <fullName evidence="2">Uncharacterized protein</fullName>
    </submittedName>
</protein>
<sequence>MKAEGAGEEEEGPRPASDTKNEDELLYAIPSLDTRFRLKQVSAVGTSTGTTLWLSSQVLVCYLIETERKQRRRRGAAAAAAAVATATAAAGAANTRRPLAVDLGAGVGLTSLVLAALGFDVITTDIDPPYSSVLLPNIAANSPPPSRSGGATRCGGQIITLLVDWTVASDVDALLAEADARGGADLVVTADTLYSPSIVDSLLACLAQLKRRGTQRQQQLDVQQEEEDEEEQKQRRKLEVKAKAKAGRGNKGTAKDRRTMILVALERRDPSLIEMSLARARSSEHRLEPDRVPQRVLNKAVDDHLGSCHWSRDDWDDVEVWHM</sequence>
<dbReference type="OrthoDB" id="194386at2759"/>
<dbReference type="EMBL" id="KZ819635">
    <property type="protein sequence ID" value="PWN91407.1"/>
    <property type="molecule type" value="Genomic_DNA"/>
</dbReference>
<evidence type="ECO:0000256" key="1">
    <source>
        <dbReference type="SAM" id="MobiDB-lite"/>
    </source>
</evidence>
<dbReference type="AlphaFoldDB" id="A0A316YPU8"/>
<dbReference type="InterPro" id="IPR019410">
    <property type="entry name" value="Methyltransf_16"/>
</dbReference>
<dbReference type="GO" id="GO:0005737">
    <property type="term" value="C:cytoplasm"/>
    <property type="evidence" value="ECO:0007669"/>
    <property type="project" value="TreeGrafter"/>
</dbReference>
<feature type="region of interest" description="Disordered" evidence="1">
    <location>
        <begin position="219"/>
        <end position="253"/>
    </location>
</feature>
<dbReference type="PANTHER" id="PTHR14614:SF162">
    <property type="entry name" value="EXPRESSED PROTEIN"/>
    <property type="match status" value="1"/>
</dbReference>
<organism evidence="2 3">
    <name type="scientific">Acaromyces ingoldii</name>
    <dbReference type="NCBI Taxonomy" id="215250"/>
    <lineage>
        <taxon>Eukaryota</taxon>
        <taxon>Fungi</taxon>
        <taxon>Dikarya</taxon>
        <taxon>Basidiomycota</taxon>
        <taxon>Ustilaginomycotina</taxon>
        <taxon>Exobasidiomycetes</taxon>
        <taxon>Exobasidiales</taxon>
        <taxon>Cryptobasidiaceae</taxon>
        <taxon>Acaromyces</taxon>
    </lineage>
</organism>
<name>A0A316YPU8_9BASI</name>
<dbReference type="InParanoid" id="A0A316YPU8"/>
<accession>A0A316YPU8</accession>
<evidence type="ECO:0000313" key="2">
    <source>
        <dbReference type="EMBL" id="PWN91407.1"/>
    </source>
</evidence>
<dbReference type="GeneID" id="37042900"/>
<keyword evidence="3" id="KW-1185">Reference proteome</keyword>
<dbReference type="GO" id="GO:0008757">
    <property type="term" value="F:S-adenosylmethionine-dependent methyltransferase activity"/>
    <property type="evidence" value="ECO:0007669"/>
    <property type="project" value="UniProtKB-ARBA"/>
</dbReference>
<dbReference type="GO" id="GO:0005634">
    <property type="term" value="C:nucleus"/>
    <property type="evidence" value="ECO:0007669"/>
    <property type="project" value="TreeGrafter"/>
</dbReference>
<dbReference type="SUPFAM" id="SSF53335">
    <property type="entry name" value="S-adenosyl-L-methionine-dependent methyltransferases"/>
    <property type="match status" value="1"/>
</dbReference>
<dbReference type="RefSeq" id="XP_025378605.1">
    <property type="nucleotide sequence ID" value="XM_025520984.1"/>
</dbReference>
<dbReference type="Gene3D" id="3.40.50.150">
    <property type="entry name" value="Vaccinia Virus protein VP39"/>
    <property type="match status" value="1"/>
</dbReference>
<dbReference type="STRING" id="215250.A0A316YPU8"/>
<evidence type="ECO:0000313" key="3">
    <source>
        <dbReference type="Proteomes" id="UP000245768"/>
    </source>
</evidence>
<dbReference type="Pfam" id="PF10294">
    <property type="entry name" value="Methyltransf_16"/>
    <property type="match status" value="1"/>
</dbReference>
<gene>
    <name evidence="2" type="ORF">FA10DRAFT_265263</name>
</gene>
<dbReference type="Proteomes" id="UP000245768">
    <property type="component" value="Unassembled WGS sequence"/>
</dbReference>
<feature type="compositionally biased region" description="Acidic residues" evidence="1">
    <location>
        <begin position="1"/>
        <end position="11"/>
    </location>
</feature>
<reference evidence="2 3" key="1">
    <citation type="journal article" date="2018" name="Mol. Biol. Evol.">
        <title>Broad Genomic Sampling Reveals a Smut Pathogenic Ancestry of the Fungal Clade Ustilaginomycotina.</title>
        <authorList>
            <person name="Kijpornyongpan T."/>
            <person name="Mondo S.J."/>
            <person name="Barry K."/>
            <person name="Sandor L."/>
            <person name="Lee J."/>
            <person name="Lipzen A."/>
            <person name="Pangilinan J."/>
            <person name="LaButti K."/>
            <person name="Hainaut M."/>
            <person name="Henrissat B."/>
            <person name="Grigoriev I.V."/>
            <person name="Spatafora J.W."/>
            <person name="Aime M.C."/>
        </authorList>
    </citation>
    <scope>NUCLEOTIDE SEQUENCE [LARGE SCALE GENOMIC DNA]</scope>
    <source>
        <strain evidence="2 3">MCA 4198</strain>
    </source>
</reference>
<feature type="region of interest" description="Disordered" evidence="1">
    <location>
        <begin position="1"/>
        <end position="23"/>
    </location>
</feature>